<evidence type="ECO:0000313" key="3">
    <source>
        <dbReference type="EMBL" id="MBE3608478.1"/>
    </source>
</evidence>
<dbReference type="PROSITE" id="PS50846">
    <property type="entry name" value="HMA_2"/>
    <property type="match status" value="1"/>
</dbReference>
<organism evidence="3 4">
    <name type="scientific">Campylobacter californiensis</name>
    <dbReference type="NCBI Taxonomy" id="1032243"/>
    <lineage>
        <taxon>Bacteria</taxon>
        <taxon>Pseudomonadati</taxon>
        <taxon>Campylobacterota</taxon>
        <taxon>Epsilonproteobacteria</taxon>
        <taxon>Campylobacterales</taxon>
        <taxon>Campylobacteraceae</taxon>
        <taxon>Campylobacter</taxon>
    </lineage>
</organism>
<dbReference type="Proteomes" id="UP001318760">
    <property type="component" value="Unassembled WGS sequence"/>
</dbReference>
<dbReference type="Gene3D" id="3.30.70.100">
    <property type="match status" value="1"/>
</dbReference>
<dbReference type="EMBL" id="LIWG01000008">
    <property type="protein sequence ID" value="MBE3608478.1"/>
    <property type="molecule type" value="Genomic_DNA"/>
</dbReference>
<dbReference type="Pfam" id="PF00403">
    <property type="entry name" value="HMA"/>
    <property type="match status" value="1"/>
</dbReference>
<comment type="caution">
    <text evidence="3">The sequence shown here is derived from an EMBL/GenBank/DDBJ whole genome shotgun (WGS) entry which is preliminary data.</text>
</comment>
<dbReference type="CDD" id="cd00371">
    <property type="entry name" value="HMA"/>
    <property type="match status" value="1"/>
</dbReference>
<reference evidence="3 4" key="1">
    <citation type="submission" date="2015-08" db="EMBL/GenBank/DDBJ databases">
        <title>Comparative genomics of the Campylobacter concisus group.</title>
        <authorList>
            <person name="Yee E."/>
            <person name="Chapman M.H."/>
            <person name="Huynh S."/>
            <person name="Bono J.L."/>
            <person name="On S.L."/>
            <person name="St Leger J."/>
            <person name="Foster G."/>
            <person name="Parker C.T."/>
            <person name="Miller W.G."/>
        </authorList>
    </citation>
    <scope>NUCLEOTIDE SEQUENCE [LARGE SCALE GENOMIC DNA]</scope>
    <source>
        <strain evidence="3 4">RM9337</strain>
    </source>
</reference>
<evidence type="ECO:0000313" key="2">
    <source>
        <dbReference type="EMBL" id="MBE2987156.1"/>
    </source>
</evidence>
<protein>
    <submittedName>
        <fullName evidence="3">Heavy-metal-associated domain-containing protein</fullName>
    </submittedName>
</protein>
<dbReference type="EMBL" id="JADBHS010000020">
    <property type="protein sequence ID" value="MBE2987156.1"/>
    <property type="molecule type" value="Genomic_DNA"/>
</dbReference>
<sequence>MSKILFALLICTVAFSDQNFKIQVEAMHCPLCTSMVRKALLGVEGTQSAKVSLRSKTADVITVDGVKEDDLLKAIEAIGYPGIVLK</sequence>
<dbReference type="AlphaFoldDB" id="A0AAW3ZY40"/>
<accession>A0AAW3ZY40</accession>
<feature type="domain" description="HMA" evidence="1">
    <location>
        <begin position="18"/>
        <end position="83"/>
    </location>
</feature>
<evidence type="ECO:0000313" key="4">
    <source>
        <dbReference type="Proteomes" id="UP000650616"/>
    </source>
</evidence>
<reference evidence="2 5" key="2">
    <citation type="submission" date="2020-10" db="EMBL/GenBank/DDBJ databases">
        <title>Campylobacter californiensis sp. nov. isolated from cattle and feral swine in California.</title>
        <authorList>
            <person name="Miller W.G."/>
        </authorList>
    </citation>
    <scope>NUCLEOTIDE SEQUENCE [LARGE SCALE GENOMIC DNA]</scope>
    <source>
        <strain evidence="2 5">RM12919</strain>
    </source>
</reference>
<dbReference type="Proteomes" id="UP000650616">
    <property type="component" value="Unassembled WGS sequence"/>
</dbReference>
<evidence type="ECO:0000313" key="5">
    <source>
        <dbReference type="Proteomes" id="UP001318760"/>
    </source>
</evidence>
<evidence type="ECO:0000259" key="1">
    <source>
        <dbReference type="PROSITE" id="PS50846"/>
    </source>
</evidence>
<proteinExistence type="predicted"/>
<name>A0AAW3ZY40_9BACT</name>
<dbReference type="GO" id="GO:0046872">
    <property type="term" value="F:metal ion binding"/>
    <property type="evidence" value="ECO:0007669"/>
    <property type="project" value="InterPro"/>
</dbReference>
<keyword evidence="4" id="KW-1185">Reference proteome</keyword>
<gene>
    <name evidence="2" type="ORF">CCAL12919_08520</name>
    <name evidence="3" type="ORF">CCAL9337_07040</name>
</gene>
<dbReference type="RefSeq" id="WP_169936544.1">
    <property type="nucleotide sequence ID" value="NZ_CP012545.1"/>
</dbReference>
<dbReference type="SUPFAM" id="SSF55008">
    <property type="entry name" value="HMA, heavy metal-associated domain"/>
    <property type="match status" value="1"/>
</dbReference>
<dbReference type="InterPro" id="IPR006121">
    <property type="entry name" value="HMA_dom"/>
</dbReference>
<dbReference type="InterPro" id="IPR036163">
    <property type="entry name" value="HMA_dom_sf"/>
</dbReference>